<dbReference type="AlphaFoldDB" id="A0A4R8M138"/>
<evidence type="ECO:0000313" key="2">
    <source>
        <dbReference type="Proteomes" id="UP000295066"/>
    </source>
</evidence>
<accession>A0A4R8M138</accession>
<dbReference type="OrthoDB" id="6158at2"/>
<name>A0A4R8M138_9BACT</name>
<organism evidence="1 2">
    <name type="scientific">Aminivibrio pyruvatiphilus</name>
    <dbReference type="NCBI Taxonomy" id="1005740"/>
    <lineage>
        <taxon>Bacteria</taxon>
        <taxon>Thermotogati</taxon>
        <taxon>Synergistota</taxon>
        <taxon>Synergistia</taxon>
        <taxon>Synergistales</taxon>
        <taxon>Aminobacteriaceae</taxon>
        <taxon>Aminivibrio</taxon>
    </lineage>
</organism>
<protein>
    <submittedName>
        <fullName evidence="1">Uncharacterized protein</fullName>
    </submittedName>
</protein>
<dbReference type="EMBL" id="SORI01000026">
    <property type="protein sequence ID" value="TDY55006.1"/>
    <property type="molecule type" value="Genomic_DNA"/>
</dbReference>
<dbReference type="RefSeq" id="WP_133959052.1">
    <property type="nucleotide sequence ID" value="NZ_SORI01000026.1"/>
</dbReference>
<proteinExistence type="predicted"/>
<dbReference type="Proteomes" id="UP000295066">
    <property type="component" value="Unassembled WGS sequence"/>
</dbReference>
<gene>
    <name evidence="1" type="ORF">C8D99_12629</name>
</gene>
<evidence type="ECO:0000313" key="1">
    <source>
        <dbReference type="EMBL" id="TDY55006.1"/>
    </source>
</evidence>
<comment type="caution">
    <text evidence="1">The sequence shown here is derived from an EMBL/GenBank/DDBJ whole genome shotgun (WGS) entry which is preliminary data.</text>
</comment>
<keyword evidence="2" id="KW-1185">Reference proteome</keyword>
<reference evidence="1 2" key="1">
    <citation type="submission" date="2019-03" db="EMBL/GenBank/DDBJ databases">
        <title>Genomic Encyclopedia of Type Strains, Phase IV (KMG-IV): sequencing the most valuable type-strain genomes for metagenomic binning, comparative biology and taxonomic classification.</title>
        <authorList>
            <person name="Goeker M."/>
        </authorList>
    </citation>
    <scope>NUCLEOTIDE SEQUENCE [LARGE SCALE GENOMIC DNA]</scope>
    <source>
        <strain evidence="1 2">DSM 25964</strain>
    </source>
</reference>
<sequence length="121" mass="13282">MNEHDLFEEMKKLLDSEGLVTARLVESVTRTSQLSSSTVPEIQDLFRQWLSLVAREVKRMAVPGKDFSLSEAAGTIGISPSSLLSLLLFLQRTGELSVESVRIGPGAGKNEDICDCLRSED</sequence>